<evidence type="ECO:0000313" key="2">
    <source>
        <dbReference type="EMBL" id="BAN20649.1"/>
    </source>
</evidence>
<keyword evidence="1" id="KW-0732">Signal</keyword>
<evidence type="ECO:0000256" key="1">
    <source>
        <dbReference type="SAM" id="SignalP"/>
    </source>
</evidence>
<reference evidence="2" key="1">
    <citation type="journal article" date="2013" name="PLoS ONE">
        <title>Gene expression in gut symbiotic organ of stinkbug affected by extracellular bacterial symbiont.</title>
        <authorList>
            <person name="Futahashi R."/>
            <person name="Tanaka K."/>
            <person name="Tanahashi M."/>
            <person name="Nikoh N."/>
            <person name="Kikuchi Y."/>
            <person name="Lee B.L."/>
            <person name="Fukatsu T."/>
        </authorList>
    </citation>
    <scope>NUCLEOTIDE SEQUENCE</scope>
    <source>
        <tissue evidence="2">Midgut</tissue>
    </source>
</reference>
<dbReference type="AlphaFoldDB" id="R4WDC6"/>
<feature type="chain" id="PRO_5004380732" evidence="1">
    <location>
        <begin position="20"/>
        <end position="71"/>
    </location>
</feature>
<accession>R4WDC6</accession>
<name>R4WDC6_RIPPE</name>
<sequence length="71" mass="7934">MRSYIFVCATLAILCIVHVEPKFQIIDRCSVLNYCGSGNHCCIDTKTCCPNNSRCCPKYKCCVIPSIPNTK</sequence>
<protein>
    <submittedName>
        <fullName evidence="2">Cysteine rich secreted protein</fullName>
    </submittedName>
</protein>
<proteinExistence type="evidence at transcript level"/>
<feature type="signal peptide" evidence="1">
    <location>
        <begin position="1"/>
        <end position="19"/>
    </location>
</feature>
<organism evidence="2">
    <name type="scientific">Riptortus pedestris</name>
    <name type="common">Bean bug</name>
    <dbReference type="NCBI Taxonomy" id="329032"/>
    <lineage>
        <taxon>Eukaryota</taxon>
        <taxon>Metazoa</taxon>
        <taxon>Ecdysozoa</taxon>
        <taxon>Arthropoda</taxon>
        <taxon>Hexapoda</taxon>
        <taxon>Insecta</taxon>
        <taxon>Pterygota</taxon>
        <taxon>Neoptera</taxon>
        <taxon>Paraneoptera</taxon>
        <taxon>Hemiptera</taxon>
        <taxon>Heteroptera</taxon>
        <taxon>Panheteroptera</taxon>
        <taxon>Pentatomomorpha</taxon>
        <taxon>Coreoidea</taxon>
        <taxon>Alydidae</taxon>
        <taxon>Riptortus</taxon>
    </lineage>
</organism>
<dbReference type="EMBL" id="AK417434">
    <property type="protein sequence ID" value="BAN20649.1"/>
    <property type="molecule type" value="mRNA"/>
</dbReference>